<keyword evidence="1" id="KW-0479">Metal-binding</keyword>
<keyword evidence="6" id="KW-0812">Transmembrane</keyword>
<keyword evidence="6" id="KW-1133">Transmembrane helix</keyword>
<feature type="region of interest" description="Disordered" evidence="5">
    <location>
        <begin position="242"/>
        <end position="296"/>
    </location>
</feature>
<evidence type="ECO:0000259" key="7">
    <source>
        <dbReference type="PROSITE" id="PS50089"/>
    </source>
</evidence>
<dbReference type="GO" id="GO:0008270">
    <property type="term" value="F:zinc ion binding"/>
    <property type="evidence" value="ECO:0007669"/>
    <property type="project" value="UniProtKB-KW"/>
</dbReference>
<evidence type="ECO:0000256" key="4">
    <source>
        <dbReference type="PROSITE-ProRule" id="PRU00175"/>
    </source>
</evidence>
<dbReference type="Gene3D" id="3.30.40.10">
    <property type="entry name" value="Zinc/RING finger domain, C3HC4 (zinc finger)"/>
    <property type="match status" value="1"/>
</dbReference>
<proteinExistence type="predicted"/>
<feature type="compositionally biased region" description="Polar residues" evidence="5">
    <location>
        <begin position="260"/>
        <end position="270"/>
    </location>
</feature>
<protein>
    <recommendedName>
        <fullName evidence="7">RING-type domain-containing protein</fullName>
    </recommendedName>
</protein>
<dbReference type="PANTHER" id="PTHR45798">
    <property type="entry name" value="RING-H2 FINGER PROTEIN ATL61-RELATED-RELATED"/>
    <property type="match status" value="1"/>
</dbReference>
<sequence length="296" mass="32527">MFGVIAEDPAAAAAAVSRTLQFVEQVGDTNNEDAAISTDIVFYVFLITTVPFVVLAPLYALYLYFRPPAAPPDVTELELRYQRELRYQVIEARLISKRVVAHDELCDEVVAPSSDAESVSVDTNGKECMICFEPFEPDDIVSWSFTCEHVSHHACIKAWLLKHDSCPSCRQTILPLDATLKHGEKANSSTDCFYCQQHGLVRLKSLSLRDTSRELCKRAAHTCSPKILAQHGRQVIETETPIDTDGASVSNNSVGSSSSQPQLDLPQTGTDVHISIPSVSSLNVDDDDDSQLELSV</sequence>
<dbReference type="EMBL" id="HBHQ01028543">
    <property type="protein sequence ID" value="CAD9827524.1"/>
    <property type="molecule type" value="Transcribed_RNA"/>
</dbReference>
<dbReference type="AlphaFoldDB" id="A0A7S2UR05"/>
<dbReference type="SUPFAM" id="SSF57850">
    <property type="entry name" value="RING/U-box"/>
    <property type="match status" value="1"/>
</dbReference>
<dbReference type="InterPro" id="IPR052788">
    <property type="entry name" value="RING-type_E3_ligase_ATL"/>
</dbReference>
<feature type="compositionally biased region" description="Low complexity" evidence="5">
    <location>
        <begin position="248"/>
        <end position="259"/>
    </location>
</feature>
<feature type="compositionally biased region" description="Acidic residues" evidence="5">
    <location>
        <begin position="284"/>
        <end position="296"/>
    </location>
</feature>
<reference evidence="8" key="1">
    <citation type="submission" date="2021-01" db="EMBL/GenBank/DDBJ databases">
        <authorList>
            <person name="Corre E."/>
            <person name="Pelletier E."/>
            <person name="Niang G."/>
            <person name="Scheremetjew M."/>
            <person name="Finn R."/>
            <person name="Kale V."/>
            <person name="Holt S."/>
            <person name="Cochrane G."/>
            <person name="Meng A."/>
            <person name="Brown T."/>
            <person name="Cohen L."/>
        </authorList>
    </citation>
    <scope>NUCLEOTIDE SEQUENCE</scope>
    <source>
        <strain evidence="8">CCMP2084</strain>
    </source>
</reference>
<gene>
    <name evidence="8" type="ORF">ASEP1449_LOCUS19358</name>
</gene>
<organism evidence="8">
    <name type="scientific">Attheya septentrionalis</name>
    <dbReference type="NCBI Taxonomy" id="420275"/>
    <lineage>
        <taxon>Eukaryota</taxon>
        <taxon>Sar</taxon>
        <taxon>Stramenopiles</taxon>
        <taxon>Ochrophyta</taxon>
        <taxon>Bacillariophyta</taxon>
        <taxon>Coscinodiscophyceae</taxon>
        <taxon>Chaetocerotophycidae</taxon>
        <taxon>Chaetocerotales</taxon>
        <taxon>Attheyaceae</taxon>
        <taxon>Attheya</taxon>
    </lineage>
</organism>
<feature type="domain" description="RING-type" evidence="7">
    <location>
        <begin position="128"/>
        <end position="170"/>
    </location>
</feature>
<feature type="transmembrane region" description="Helical" evidence="6">
    <location>
        <begin position="40"/>
        <end position="65"/>
    </location>
</feature>
<evidence type="ECO:0000256" key="1">
    <source>
        <dbReference type="ARBA" id="ARBA00022723"/>
    </source>
</evidence>
<dbReference type="InterPro" id="IPR001841">
    <property type="entry name" value="Znf_RING"/>
</dbReference>
<accession>A0A7S2UR05</accession>
<dbReference type="PANTHER" id="PTHR45798:SF97">
    <property type="entry name" value="ALCOHOL-SENSITIVE RING FINGER PROTEIN 1"/>
    <property type="match status" value="1"/>
</dbReference>
<evidence type="ECO:0000313" key="8">
    <source>
        <dbReference type="EMBL" id="CAD9827524.1"/>
    </source>
</evidence>
<evidence type="ECO:0000256" key="2">
    <source>
        <dbReference type="ARBA" id="ARBA00022771"/>
    </source>
</evidence>
<name>A0A7S2UR05_9STRA</name>
<evidence type="ECO:0000256" key="5">
    <source>
        <dbReference type="SAM" id="MobiDB-lite"/>
    </source>
</evidence>
<keyword evidence="3" id="KW-0862">Zinc</keyword>
<dbReference type="Pfam" id="PF13639">
    <property type="entry name" value="zf-RING_2"/>
    <property type="match status" value="1"/>
</dbReference>
<keyword evidence="6" id="KW-0472">Membrane</keyword>
<evidence type="ECO:0000256" key="6">
    <source>
        <dbReference type="SAM" id="Phobius"/>
    </source>
</evidence>
<dbReference type="PROSITE" id="PS50089">
    <property type="entry name" value="ZF_RING_2"/>
    <property type="match status" value="1"/>
</dbReference>
<evidence type="ECO:0000256" key="3">
    <source>
        <dbReference type="ARBA" id="ARBA00022833"/>
    </source>
</evidence>
<dbReference type="InterPro" id="IPR013083">
    <property type="entry name" value="Znf_RING/FYVE/PHD"/>
</dbReference>
<keyword evidence="2 4" id="KW-0863">Zinc-finger</keyword>